<sequence>MLRGIELLTKVCLFTVVRVRVSFGGRDGNRVVMGIRLSNFAFAFDAIEGERWLSDTEEGFLLPLHLLEAGFHLSLHPFFCTVLREYEIAPR</sequence>
<gene>
    <name evidence="1" type="ORF">J1N35_037885</name>
</gene>
<evidence type="ECO:0000313" key="2">
    <source>
        <dbReference type="Proteomes" id="UP000828251"/>
    </source>
</evidence>
<comment type="caution">
    <text evidence="1">The sequence shown here is derived from an EMBL/GenBank/DDBJ whole genome shotgun (WGS) entry which is preliminary data.</text>
</comment>
<dbReference type="AlphaFoldDB" id="A0A9D3ZLC3"/>
<protein>
    <submittedName>
        <fullName evidence="1">Uncharacterized protein</fullName>
    </submittedName>
</protein>
<organism evidence="1 2">
    <name type="scientific">Gossypium stocksii</name>
    <dbReference type="NCBI Taxonomy" id="47602"/>
    <lineage>
        <taxon>Eukaryota</taxon>
        <taxon>Viridiplantae</taxon>
        <taxon>Streptophyta</taxon>
        <taxon>Embryophyta</taxon>
        <taxon>Tracheophyta</taxon>
        <taxon>Spermatophyta</taxon>
        <taxon>Magnoliopsida</taxon>
        <taxon>eudicotyledons</taxon>
        <taxon>Gunneridae</taxon>
        <taxon>Pentapetalae</taxon>
        <taxon>rosids</taxon>
        <taxon>malvids</taxon>
        <taxon>Malvales</taxon>
        <taxon>Malvaceae</taxon>
        <taxon>Malvoideae</taxon>
        <taxon>Gossypium</taxon>
    </lineage>
</organism>
<reference evidence="1 2" key="1">
    <citation type="journal article" date="2021" name="Plant Biotechnol. J.">
        <title>Multi-omics assisted identification of the key and species-specific regulatory components of drought-tolerant mechanisms in Gossypium stocksii.</title>
        <authorList>
            <person name="Yu D."/>
            <person name="Ke L."/>
            <person name="Zhang D."/>
            <person name="Wu Y."/>
            <person name="Sun Y."/>
            <person name="Mei J."/>
            <person name="Sun J."/>
            <person name="Sun Y."/>
        </authorList>
    </citation>
    <scope>NUCLEOTIDE SEQUENCE [LARGE SCALE GENOMIC DNA]</scope>
    <source>
        <strain evidence="2">cv. E1</strain>
        <tissue evidence="1">Leaf</tissue>
    </source>
</reference>
<dbReference type="Proteomes" id="UP000828251">
    <property type="component" value="Unassembled WGS sequence"/>
</dbReference>
<evidence type="ECO:0000313" key="1">
    <source>
        <dbReference type="EMBL" id="KAH1047101.1"/>
    </source>
</evidence>
<name>A0A9D3ZLC3_9ROSI</name>
<dbReference type="EMBL" id="JAIQCV010000011">
    <property type="protein sequence ID" value="KAH1047101.1"/>
    <property type="molecule type" value="Genomic_DNA"/>
</dbReference>
<keyword evidence="2" id="KW-1185">Reference proteome</keyword>
<proteinExistence type="predicted"/>
<accession>A0A9D3ZLC3</accession>